<keyword evidence="2" id="KW-1185">Reference proteome</keyword>
<dbReference type="Pfam" id="PF14518">
    <property type="entry name" value="Haem_oxygenas_2"/>
    <property type="match status" value="1"/>
</dbReference>
<proteinExistence type="predicted"/>
<reference evidence="1 2" key="1">
    <citation type="journal article" date="2019" name="Emerg. Microbes Infect.">
        <title>Comprehensive subspecies identification of 175 nontuberculous mycobacteria species based on 7547 genomic profiles.</title>
        <authorList>
            <person name="Matsumoto Y."/>
            <person name="Kinjo T."/>
            <person name="Motooka D."/>
            <person name="Nabeya D."/>
            <person name="Jung N."/>
            <person name="Uechi K."/>
            <person name="Horii T."/>
            <person name="Iida T."/>
            <person name="Fujita J."/>
            <person name="Nakamura S."/>
        </authorList>
    </citation>
    <scope>NUCLEOTIDE SEQUENCE [LARGE SCALE GENOMIC DNA]</scope>
    <source>
        <strain evidence="1 2">JCM 18113</strain>
    </source>
</reference>
<dbReference type="SUPFAM" id="SSF48613">
    <property type="entry name" value="Heme oxygenase-like"/>
    <property type="match status" value="1"/>
</dbReference>
<gene>
    <name evidence="1" type="ORF">MMAN_46570</name>
</gene>
<dbReference type="Proteomes" id="UP000465812">
    <property type="component" value="Chromosome"/>
</dbReference>
<name>A0ABM7JY61_MYCNT</name>
<sequence>MPFARPAQRVDIGVTRTSTMTEPVLPAAHGPLSTAVRCALAGPPSVDHLARIGASVRDSDPYGLDLQLALSMCYELHYRGLAGVDPAWEWNPALLGLRAELERVFLAGVHRDVGHIDPDQTAAAEMEAITVEPVDGTGPSYFLRDTGTWQQMCEYFVHRSLYHLKEGDPHAWAIPRLTGMAKAAFVAVEFDEYGAGRGSRLHQQLFADLLAAAGLDATYWGYVDAVPAESLAVVNLMSLFGLHRSLRGAAIGHFASTEITSPPGSQRMVKALRRLQAPEACVEFYSEHVEADAVHEHVVRIDVVGDLVAQEPKLEHDVIFGIRAHAAVENRLAERIMTSWQQNRTSLRSPLEHPTF</sequence>
<organism evidence="1 2">
    <name type="scientific">Mycobacterium mantenii</name>
    <dbReference type="NCBI Taxonomy" id="560555"/>
    <lineage>
        <taxon>Bacteria</taxon>
        <taxon>Bacillati</taxon>
        <taxon>Actinomycetota</taxon>
        <taxon>Actinomycetes</taxon>
        <taxon>Mycobacteriales</taxon>
        <taxon>Mycobacteriaceae</taxon>
        <taxon>Mycobacterium</taxon>
        <taxon>Mycobacterium avium complex (MAC)</taxon>
    </lineage>
</organism>
<accession>A0ABM7JY61</accession>
<evidence type="ECO:0000313" key="2">
    <source>
        <dbReference type="Proteomes" id="UP000465812"/>
    </source>
</evidence>
<dbReference type="Gene3D" id="1.20.910.10">
    <property type="entry name" value="Heme oxygenase-like"/>
    <property type="match status" value="1"/>
</dbReference>
<dbReference type="EMBL" id="AP022590">
    <property type="protein sequence ID" value="BBY40523.1"/>
    <property type="molecule type" value="Genomic_DNA"/>
</dbReference>
<protein>
    <recommendedName>
        <fullName evidence="3">Iron-containing redox enzyme family protein</fullName>
    </recommendedName>
</protein>
<dbReference type="InterPro" id="IPR016084">
    <property type="entry name" value="Haem_Oase-like_multi-hlx"/>
</dbReference>
<evidence type="ECO:0000313" key="1">
    <source>
        <dbReference type="EMBL" id="BBY40523.1"/>
    </source>
</evidence>
<dbReference type="SMART" id="SM01236">
    <property type="entry name" value="Haem_oxygenase_2"/>
    <property type="match status" value="1"/>
</dbReference>
<evidence type="ECO:0008006" key="3">
    <source>
        <dbReference type="Google" id="ProtNLM"/>
    </source>
</evidence>